<feature type="transmembrane region" description="Helical" evidence="1">
    <location>
        <begin position="12"/>
        <end position="33"/>
    </location>
</feature>
<gene>
    <name evidence="3" type="ORF">ETAA1_47430</name>
</gene>
<proteinExistence type="predicted"/>
<dbReference type="Pfam" id="PF07596">
    <property type="entry name" value="SBP_bac_10"/>
    <property type="match status" value="1"/>
</dbReference>
<evidence type="ECO:0000313" key="4">
    <source>
        <dbReference type="Proteomes" id="UP000319576"/>
    </source>
</evidence>
<organism evidence="3 4">
    <name type="scientific">Urbifossiella limnaea</name>
    <dbReference type="NCBI Taxonomy" id="2528023"/>
    <lineage>
        <taxon>Bacteria</taxon>
        <taxon>Pseudomonadati</taxon>
        <taxon>Planctomycetota</taxon>
        <taxon>Planctomycetia</taxon>
        <taxon>Gemmatales</taxon>
        <taxon>Gemmataceae</taxon>
        <taxon>Urbifossiella</taxon>
    </lineage>
</organism>
<dbReference type="Gene3D" id="3.30.700.10">
    <property type="entry name" value="Glycoprotein, Type 4 Pilin"/>
    <property type="match status" value="1"/>
</dbReference>
<dbReference type="AlphaFoldDB" id="A0A517XZ18"/>
<dbReference type="InterPro" id="IPR012902">
    <property type="entry name" value="N_methyl_site"/>
</dbReference>
<dbReference type="SUPFAM" id="SSF54523">
    <property type="entry name" value="Pili subunits"/>
    <property type="match status" value="1"/>
</dbReference>
<sequence length="343" mass="36469" precursor="true">MSPHARSGPRRGFTLIELLVVIAIIAILIGLLLPAVQKVREAAARAKCANNLKQIGIALHAHHDTKGTFPPGGMQTGNNGTACYTNWAIEALPFMEQQALYTRYNQLRVNTDTANYNALANTRVATYECPSDLLAGRSAAPASGPDTSRQWAHGSYRAVSGKVQYAVSWGCWDTFEPNNWPGAKFDRAYAGVLHGTGAAYNGVPAQSGGAAGGVAAQMGGPERMASVIDGTSNTLLVGECTFADVPRRATFWAYTYASYNQSSIGPQSFHLMNRYGNGTAGSGCYTPTTMYGDQMCKRNFSSNHTNVINFCMADGSVRVINTSVDMTLLGNAATFSGGEVAVP</sequence>
<dbReference type="OrthoDB" id="255848at2"/>
<dbReference type="NCBIfam" id="TIGR04294">
    <property type="entry name" value="pre_pil_HX9DG"/>
    <property type="match status" value="1"/>
</dbReference>
<keyword evidence="1" id="KW-1133">Transmembrane helix</keyword>
<dbReference type="EMBL" id="CP036273">
    <property type="protein sequence ID" value="QDU22757.1"/>
    <property type="molecule type" value="Genomic_DNA"/>
</dbReference>
<keyword evidence="1" id="KW-0812">Transmembrane</keyword>
<dbReference type="InterPro" id="IPR027558">
    <property type="entry name" value="Pre_pil_HX9DG_C"/>
</dbReference>
<dbReference type="PROSITE" id="PS00409">
    <property type="entry name" value="PROKAR_NTER_METHYL"/>
    <property type="match status" value="1"/>
</dbReference>
<dbReference type="InterPro" id="IPR045584">
    <property type="entry name" value="Pilin-like"/>
</dbReference>
<evidence type="ECO:0000256" key="1">
    <source>
        <dbReference type="SAM" id="Phobius"/>
    </source>
</evidence>
<keyword evidence="4" id="KW-1185">Reference proteome</keyword>
<name>A0A517XZ18_9BACT</name>
<accession>A0A517XZ18</accession>
<feature type="domain" description="DUF1559" evidence="2">
    <location>
        <begin position="37"/>
        <end position="326"/>
    </location>
</feature>
<evidence type="ECO:0000259" key="2">
    <source>
        <dbReference type="Pfam" id="PF07596"/>
    </source>
</evidence>
<keyword evidence="1" id="KW-0472">Membrane</keyword>
<dbReference type="InterPro" id="IPR011453">
    <property type="entry name" value="DUF1559"/>
</dbReference>
<dbReference type="KEGG" id="uli:ETAA1_47430"/>
<dbReference type="Pfam" id="PF07963">
    <property type="entry name" value="N_methyl"/>
    <property type="match status" value="1"/>
</dbReference>
<reference evidence="3 4" key="1">
    <citation type="submission" date="2019-02" db="EMBL/GenBank/DDBJ databases">
        <title>Deep-cultivation of Planctomycetes and their phenomic and genomic characterization uncovers novel biology.</title>
        <authorList>
            <person name="Wiegand S."/>
            <person name="Jogler M."/>
            <person name="Boedeker C."/>
            <person name="Pinto D."/>
            <person name="Vollmers J."/>
            <person name="Rivas-Marin E."/>
            <person name="Kohn T."/>
            <person name="Peeters S.H."/>
            <person name="Heuer A."/>
            <person name="Rast P."/>
            <person name="Oberbeckmann S."/>
            <person name="Bunk B."/>
            <person name="Jeske O."/>
            <person name="Meyerdierks A."/>
            <person name="Storesund J.E."/>
            <person name="Kallscheuer N."/>
            <person name="Luecker S."/>
            <person name="Lage O.M."/>
            <person name="Pohl T."/>
            <person name="Merkel B.J."/>
            <person name="Hornburger P."/>
            <person name="Mueller R.-W."/>
            <person name="Bruemmer F."/>
            <person name="Labrenz M."/>
            <person name="Spormann A.M."/>
            <person name="Op den Camp H."/>
            <person name="Overmann J."/>
            <person name="Amann R."/>
            <person name="Jetten M.S.M."/>
            <person name="Mascher T."/>
            <person name="Medema M.H."/>
            <person name="Devos D.P."/>
            <person name="Kaster A.-K."/>
            <person name="Ovreas L."/>
            <person name="Rohde M."/>
            <person name="Galperin M.Y."/>
            <person name="Jogler C."/>
        </authorList>
    </citation>
    <scope>NUCLEOTIDE SEQUENCE [LARGE SCALE GENOMIC DNA]</scope>
    <source>
        <strain evidence="3 4">ETA_A1</strain>
    </source>
</reference>
<dbReference type="PANTHER" id="PTHR30093">
    <property type="entry name" value="GENERAL SECRETION PATHWAY PROTEIN G"/>
    <property type="match status" value="1"/>
</dbReference>
<protein>
    <submittedName>
        <fullName evidence="3">Putative major pilin subunit</fullName>
    </submittedName>
</protein>
<dbReference type="NCBIfam" id="TIGR02532">
    <property type="entry name" value="IV_pilin_GFxxxE"/>
    <property type="match status" value="1"/>
</dbReference>
<dbReference type="PANTHER" id="PTHR30093:SF2">
    <property type="entry name" value="TYPE II SECRETION SYSTEM PROTEIN H"/>
    <property type="match status" value="1"/>
</dbReference>
<evidence type="ECO:0000313" key="3">
    <source>
        <dbReference type="EMBL" id="QDU22757.1"/>
    </source>
</evidence>
<dbReference type="RefSeq" id="WP_145242753.1">
    <property type="nucleotide sequence ID" value="NZ_CP036273.1"/>
</dbReference>
<dbReference type="Proteomes" id="UP000319576">
    <property type="component" value="Chromosome"/>
</dbReference>